<proteinExistence type="predicted"/>
<dbReference type="Pfam" id="PF13304">
    <property type="entry name" value="AAA_21"/>
    <property type="match status" value="1"/>
</dbReference>
<protein>
    <recommendedName>
        <fullName evidence="1">ATPase AAA-type core domain-containing protein</fullName>
    </recommendedName>
</protein>
<dbReference type="AlphaFoldDB" id="A0A6N3CZC7"/>
<name>A0A6N3CZC7_9FIRM</name>
<feature type="domain" description="ATPase AAA-type core" evidence="1">
    <location>
        <begin position="328"/>
        <end position="404"/>
    </location>
</feature>
<dbReference type="GO" id="GO:0016887">
    <property type="term" value="F:ATP hydrolysis activity"/>
    <property type="evidence" value="ECO:0007669"/>
    <property type="project" value="InterPro"/>
</dbReference>
<dbReference type="PANTHER" id="PTHR43581:SF4">
    <property type="entry name" value="ATP_GTP PHOSPHATASE"/>
    <property type="match status" value="1"/>
</dbReference>
<accession>A0A6N3CZC7</accession>
<dbReference type="RefSeq" id="WP_412346520.1">
    <property type="nucleotide sequence ID" value="NZ_CACRUQ010000013.1"/>
</dbReference>
<evidence type="ECO:0000259" key="1">
    <source>
        <dbReference type="Pfam" id="PF13304"/>
    </source>
</evidence>
<sequence length="495" mass="57419">MKNIIHKKSTWSPQTESYKNEIVLYDDNWNDFGYRTTFHMTFCDNNGEVKRIGDIKIYYWDFDEKRNLNYMTAVSTVLPDYIIQLPEKFCSLGQSLQFYQNLKKYLPNEYMYVLQRLNDIATNETLRQGFWQEDGVQTSLLRDSSAEKALYEAANLLLSNQAKENDISFIYSIEVPYSELDTEIVFDFSKTENLPFRMNALVGKNGTGKTQILAGLADSLSGLRDTAVQRNAKFVGKRPAVDKVISISFSAFDEFRKRTKEGDSDYYYSNSYVYCGIQTEKGTLSLEELHKNFKKSLQIIWEKGRNDAWENIMSELMEQEHISIIKNLMAQDEEKIHFSSGQHILVCTMTEVLANIENESILLFDEPELHLHPNAIANTMRMFYHLLEEFNSYAIIATHSPLIIQEIPSRYIRALTRVNNILSIHTPDNECFGENVTKITDDIFDVRSTESNYKSVLKKLSQKMEYDEILALFEGKLSFNAMIYLKNCCTRGNEE</sequence>
<dbReference type="GO" id="GO:0005524">
    <property type="term" value="F:ATP binding"/>
    <property type="evidence" value="ECO:0007669"/>
    <property type="project" value="InterPro"/>
</dbReference>
<reference evidence="2" key="1">
    <citation type="submission" date="2019-11" db="EMBL/GenBank/DDBJ databases">
        <authorList>
            <person name="Feng L."/>
        </authorList>
    </citation>
    <scope>NUCLEOTIDE SEQUENCE</scope>
    <source>
        <strain evidence="2">RtorquesLFYP15</strain>
    </source>
</reference>
<dbReference type="InterPro" id="IPR003959">
    <property type="entry name" value="ATPase_AAA_core"/>
</dbReference>
<evidence type="ECO:0000313" key="2">
    <source>
        <dbReference type="EMBL" id="VYU20089.1"/>
    </source>
</evidence>
<dbReference type="PANTHER" id="PTHR43581">
    <property type="entry name" value="ATP/GTP PHOSPHATASE"/>
    <property type="match status" value="1"/>
</dbReference>
<dbReference type="SUPFAM" id="SSF52540">
    <property type="entry name" value="P-loop containing nucleoside triphosphate hydrolases"/>
    <property type="match status" value="1"/>
</dbReference>
<dbReference type="InterPro" id="IPR027417">
    <property type="entry name" value="P-loop_NTPase"/>
</dbReference>
<organism evidence="2">
    <name type="scientific">[Ruminococcus] torques</name>
    <dbReference type="NCBI Taxonomy" id="33039"/>
    <lineage>
        <taxon>Bacteria</taxon>
        <taxon>Bacillati</taxon>
        <taxon>Bacillota</taxon>
        <taxon>Clostridia</taxon>
        <taxon>Lachnospirales</taxon>
        <taxon>Lachnospiraceae</taxon>
        <taxon>Mediterraneibacter</taxon>
    </lineage>
</organism>
<dbReference type="Gene3D" id="3.40.50.300">
    <property type="entry name" value="P-loop containing nucleotide triphosphate hydrolases"/>
    <property type="match status" value="1"/>
</dbReference>
<gene>
    <name evidence="2" type="ORF">RTLFYP15_01740</name>
</gene>
<dbReference type="EMBL" id="CACRUQ010000013">
    <property type="protein sequence ID" value="VYU20089.1"/>
    <property type="molecule type" value="Genomic_DNA"/>
</dbReference>
<dbReference type="InterPro" id="IPR051396">
    <property type="entry name" value="Bact_Antivir_Def_Nuclease"/>
</dbReference>